<evidence type="ECO:0000313" key="3">
    <source>
        <dbReference type="Proteomes" id="UP000092555"/>
    </source>
</evidence>
<feature type="compositionally biased region" description="Polar residues" evidence="1">
    <location>
        <begin position="66"/>
        <end position="76"/>
    </location>
</feature>
<feature type="region of interest" description="Disordered" evidence="1">
    <location>
        <begin position="66"/>
        <end position="86"/>
    </location>
</feature>
<comment type="caution">
    <text evidence="2">The sequence shown here is derived from an EMBL/GenBank/DDBJ whole genome shotgun (WGS) entry which is preliminary data.</text>
</comment>
<protein>
    <submittedName>
        <fullName evidence="2">Uncharacterized protein</fullName>
    </submittedName>
</protein>
<organism evidence="2 3">
    <name type="scientific">Metschnikowia bicuspidata var. bicuspidata NRRL YB-4993</name>
    <dbReference type="NCBI Taxonomy" id="869754"/>
    <lineage>
        <taxon>Eukaryota</taxon>
        <taxon>Fungi</taxon>
        <taxon>Dikarya</taxon>
        <taxon>Ascomycota</taxon>
        <taxon>Saccharomycotina</taxon>
        <taxon>Pichiomycetes</taxon>
        <taxon>Metschnikowiaceae</taxon>
        <taxon>Metschnikowia</taxon>
    </lineage>
</organism>
<dbReference type="Proteomes" id="UP000092555">
    <property type="component" value="Unassembled WGS sequence"/>
</dbReference>
<dbReference type="AlphaFoldDB" id="A0A1A0H8E1"/>
<sequence length="182" mass="19661">MDSMGPVVIASARGTPHEQHCAVGQTEPPWSGNSARTIPPVSMLIIGPPDFPATISTPGWRRWKSGCTSVGSPSSRGTHRNGIVGADDPAGTEIHSLWKRYAVILETSAGLGGMASLLWIWRGRAYGPWVMSRSPFQGMPACGLEGQIKLVGGILVCLTKEFVFPQARKSGSVWWKTWDYLV</sequence>
<proteinExistence type="predicted"/>
<evidence type="ECO:0000313" key="2">
    <source>
        <dbReference type="EMBL" id="OBA20158.1"/>
    </source>
</evidence>
<dbReference type="EMBL" id="LXTC01000005">
    <property type="protein sequence ID" value="OBA20158.1"/>
    <property type="molecule type" value="Genomic_DNA"/>
</dbReference>
<feature type="region of interest" description="Disordered" evidence="1">
    <location>
        <begin position="11"/>
        <end position="33"/>
    </location>
</feature>
<keyword evidence="3" id="KW-1185">Reference proteome</keyword>
<name>A0A1A0H8E1_9ASCO</name>
<dbReference type="RefSeq" id="XP_018710683.1">
    <property type="nucleotide sequence ID" value="XM_018854314.1"/>
</dbReference>
<dbReference type="GeneID" id="30027290"/>
<reference evidence="2 3" key="1">
    <citation type="submission" date="2016-05" db="EMBL/GenBank/DDBJ databases">
        <title>Comparative genomics of biotechnologically important yeasts.</title>
        <authorList>
            <consortium name="DOE Joint Genome Institute"/>
            <person name="Riley R."/>
            <person name="Haridas S."/>
            <person name="Wolfe K.H."/>
            <person name="Lopes M.R."/>
            <person name="Hittinger C.T."/>
            <person name="Goker M."/>
            <person name="Salamov A."/>
            <person name="Wisecaver J."/>
            <person name="Long T.M."/>
            <person name="Aerts A.L."/>
            <person name="Barry K."/>
            <person name="Choi C."/>
            <person name="Clum A."/>
            <person name="Coughlan A.Y."/>
            <person name="Deshpande S."/>
            <person name="Douglass A.P."/>
            <person name="Hanson S.J."/>
            <person name="Klenk H.-P."/>
            <person name="LaButti K."/>
            <person name="Lapidus A."/>
            <person name="Lindquist E."/>
            <person name="Lipzen A."/>
            <person name="Meier-kolthoff J.P."/>
            <person name="Ohm R.A."/>
            <person name="Otillar R.P."/>
            <person name="Pangilinan J."/>
            <person name="Peng Y."/>
            <person name="Rokas A."/>
            <person name="Rosa C.A."/>
            <person name="Scheuner C."/>
            <person name="Sibirny A.A."/>
            <person name="Slot J.C."/>
            <person name="Stielow J.B."/>
            <person name="Sun H."/>
            <person name="Kurtzman C.P."/>
            <person name="Blackwell M."/>
            <person name="Grigoriev I.V."/>
            <person name="Jeffries T.W."/>
        </authorList>
    </citation>
    <scope>NUCLEOTIDE SEQUENCE [LARGE SCALE GENOMIC DNA]</scope>
    <source>
        <strain evidence="2 3">NRRL YB-4993</strain>
    </source>
</reference>
<accession>A0A1A0H8E1</accession>
<evidence type="ECO:0000256" key="1">
    <source>
        <dbReference type="SAM" id="MobiDB-lite"/>
    </source>
</evidence>
<gene>
    <name evidence="2" type="ORF">METBIDRAFT_13166</name>
</gene>